<evidence type="ECO:0000256" key="2">
    <source>
        <dbReference type="ARBA" id="ARBA00022737"/>
    </source>
</evidence>
<keyword evidence="5" id="KW-0732">Signal</keyword>
<name>A0A7S3B135_9EUKA</name>
<evidence type="ECO:0000256" key="5">
    <source>
        <dbReference type="SAM" id="SignalP"/>
    </source>
</evidence>
<gene>
    <name evidence="6" type="ORF">HERI1096_LOCUS20261</name>
</gene>
<dbReference type="GO" id="GO:0005509">
    <property type="term" value="F:calcium ion binding"/>
    <property type="evidence" value="ECO:0007669"/>
    <property type="project" value="InterPro"/>
</dbReference>
<organism evidence="6">
    <name type="scientific">Haptolina ericina</name>
    <dbReference type="NCBI Taxonomy" id="156174"/>
    <lineage>
        <taxon>Eukaryota</taxon>
        <taxon>Haptista</taxon>
        <taxon>Haptophyta</taxon>
        <taxon>Prymnesiophyceae</taxon>
        <taxon>Prymnesiales</taxon>
        <taxon>Prymnesiaceae</taxon>
        <taxon>Haptolina</taxon>
    </lineage>
</organism>
<evidence type="ECO:0000256" key="4">
    <source>
        <dbReference type="SAM" id="MobiDB-lite"/>
    </source>
</evidence>
<dbReference type="AlphaFoldDB" id="A0A7S3B135"/>
<dbReference type="SMART" id="SM00335">
    <property type="entry name" value="ANX"/>
    <property type="match status" value="2"/>
</dbReference>
<dbReference type="SUPFAM" id="SSF47874">
    <property type="entry name" value="Annexin"/>
    <property type="match status" value="1"/>
</dbReference>
<feature type="chain" id="PRO_5030650439" description="Annexin" evidence="5">
    <location>
        <begin position="28"/>
        <end position="237"/>
    </location>
</feature>
<dbReference type="Gene3D" id="1.10.220.10">
    <property type="entry name" value="Annexin"/>
    <property type="match status" value="2"/>
</dbReference>
<evidence type="ECO:0008006" key="7">
    <source>
        <dbReference type="Google" id="ProtNLM"/>
    </source>
</evidence>
<evidence type="ECO:0000313" key="6">
    <source>
        <dbReference type="EMBL" id="CAE0119562.1"/>
    </source>
</evidence>
<reference evidence="6" key="1">
    <citation type="submission" date="2021-01" db="EMBL/GenBank/DDBJ databases">
        <authorList>
            <person name="Corre E."/>
            <person name="Pelletier E."/>
            <person name="Niang G."/>
            <person name="Scheremetjew M."/>
            <person name="Finn R."/>
            <person name="Kale V."/>
            <person name="Holt S."/>
            <person name="Cochrane G."/>
            <person name="Meng A."/>
            <person name="Brown T."/>
            <person name="Cohen L."/>
        </authorList>
    </citation>
    <scope>NUCLEOTIDE SEQUENCE</scope>
    <source>
        <strain evidence="6">CCMP281</strain>
    </source>
</reference>
<sequence>MGGDAAPFTVASYVGPLLLSLLSNASGKAPSSTPAQVERDATALRVTLDQPIANAVDGVIAILSNRTRHHVRNVASAYQRLFGQDLKTQLKRCFDGDLQRALLLLHDLPEEYFAHKLHEAFHGVKKSPAPDQSTPSGMAASTVSRPAIPLSRATSSQSRGRLFGGNVTHEVTVVAVVGIRFGRDLSSIAAAYARMYDKPLLATITERTSSDFQRLLVAVVQGAIDLAPGAAGSSTSF</sequence>
<evidence type="ECO:0000256" key="3">
    <source>
        <dbReference type="ARBA" id="ARBA00023216"/>
    </source>
</evidence>
<keyword evidence="2" id="KW-0677">Repeat</keyword>
<dbReference type="GO" id="GO:0005886">
    <property type="term" value="C:plasma membrane"/>
    <property type="evidence" value="ECO:0007669"/>
    <property type="project" value="TreeGrafter"/>
</dbReference>
<accession>A0A7S3B135</accession>
<dbReference type="PANTHER" id="PTHR10502:SF102">
    <property type="entry name" value="ANNEXIN B11"/>
    <property type="match status" value="1"/>
</dbReference>
<feature type="region of interest" description="Disordered" evidence="4">
    <location>
        <begin position="125"/>
        <end position="145"/>
    </location>
</feature>
<feature type="compositionally biased region" description="Polar residues" evidence="4">
    <location>
        <begin position="130"/>
        <end position="144"/>
    </location>
</feature>
<dbReference type="GO" id="GO:0005544">
    <property type="term" value="F:calcium-dependent phospholipid binding"/>
    <property type="evidence" value="ECO:0007669"/>
    <property type="project" value="InterPro"/>
</dbReference>
<dbReference type="PROSITE" id="PS51897">
    <property type="entry name" value="ANNEXIN_2"/>
    <property type="match status" value="2"/>
</dbReference>
<dbReference type="Pfam" id="PF00191">
    <property type="entry name" value="Annexin"/>
    <property type="match status" value="2"/>
</dbReference>
<dbReference type="GO" id="GO:0005634">
    <property type="term" value="C:nucleus"/>
    <property type="evidence" value="ECO:0007669"/>
    <property type="project" value="TreeGrafter"/>
</dbReference>
<dbReference type="GO" id="GO:0012506">
    <property type="term" value="C:vesicle membrane"/>
    <property type="evidence" value="ECO:0007669"/>
    <property type="project" value="TreeGrafter"/>
</dbReference>
<protein>
    <recommendedName>
        <fullName evidence="7">Annexin</fullName>
    </recommendedName>
</protein>
<dbReference type="InterPro" id="IPR037104">
    <property type="entry name" value="Annexin_sf"/>
</dbReference>
<evidence type="ECO:0000256" key="1">
    <source>
        <dbReference type="ARBA" id="ARBA00007831"/>
    </source>
</evidence>
<proteinExistence type="inferred from homology"/>
<dbReference type="GO" id="GO:0001786">
    <property type="term" value="F:phosphatidylserine binding"/>
    <property type="evidence" value="ECO:0007669"/>
    <property type="project" value="TreeGrafter"/>
</dbReference>
<feature type="signal peptide" evidence="5">
    <location>
        <begin position="1"/>
        <end position="27"/>
    </location>
</feature>
<keyword evidence="3" id="KW-0041">Annexin</keyword>
<comment type="similarity">
    <text evidence="1">Belongs to the annexin family.</text>
</comment>
<dbReference type="PANTHER" id="PTHR10502">
    <property type="entry name" value="ANNEXIN"/>
    <property type="match status" value="1"/>
</dbReference>
<dbReference type="GO" id="GO:0005737">
    <property type="term" value="C:cytoplasm"/>
    <property type="evidence" value="ECO:0007669"/>
    <property type="project" value="TreeGrafter"/>
</dbReference>
<dbReference type="InterPro" id="IPR018502">
    <property type="entry name" value="Annexin_repeat"/>
</dbReference>
<dbReference type="EMBL" id="HBHX01036447">
    <property type="protein sequence ID" value="CAE0119562.1"/>
    <property type="molecule type" value="Transcribed_RNA"/>
</dbReference>